<dbReference type="InterPro" id="IPR015797">
    <property type="entry name" value="NUDIX_hydrolase-like_dom_sf"/>
</dbReference>
<evidence type="ECO:0000256" key="3">
    <source>
        <dbReference type="RuleBase" id="RU003476"/>
    </source>
</evidence>
<dbReference type="InterPro" id="IPR020084">
    <property type="entry name" value="NUDIX_hydrolase_CS"/>
</dbReference>
<evidence type="ECO:0000313" key="5">
    <source>
        <dbReference type="EMBL" id="MCQ1529843.1"/>
    </source>
</evidence>
<evidence type="ECO:0000256" key="2">
    <source>
        <dbReference type="ARBA" id="ARBA00022801"/>
    </source>
</evidence>
<dbReference type="Gene3D" id="3.90.79.10">
    <property type="entry name" value="Nucleoside Triphosphate Pyrophosphohydrolase"/>
    <property type="match status" value="1"/>
</dbReference>
<dbReference type="EMBL" id="JAJEKE010000007">
    <property type="protein sequence ID" value="MCQ1529843.1"/>
    <property type="molecule type" value="Genomic_DNA"/>
</dbReference>
<sequence length="175" mass="20074">MDVFEKTIDNKNIYKGKIITLDLETVLLPNKKTADREIVRHPGAVAIIPVDESGNIYFVKQFRKAINSELLEIPAGKLERGEEPSECALRELQEEIGYTADKLTFITEIYTSPGFADEKIYIFKAEDLIKSELAKDDDEFINIYRHKPDEVFEMIKKREITDAKTIVALMTAFKL</sequence>
<dbReference type="CDD" id="cd03424">
    <property type="entry name" value="NUDIX_ADPRase_Nudt5_UGPPase_Nudt14"/>
    <property type="match status" value="1"/>
</dbReference>
<accession>A0ABT1NF31</accession>
<proteinExistence type="inferred from homology"/>
<gene>
    <name evidence="5" type="ORF">LJD61_09835</name>
</gene>
<organism evidence="5 6">
    <name type="scientific">Lutispora saccharofermentans</name>
    <dbReference type="NCBI Taxonomy" id="3024236"/>
    <lineage>
        <taxon>Bacteria</taxon>
        <taxon>Bacillati</taxon>
        <taxon>Bacillota</taxon>
        <taxon>Clostridia</taxon>
        <taxon>Lutisporales</taxon>
        <taxon>Lutisporaceae</taxon>
        <taxon>Lutispora</taxon>
    </lineage>
</organism>
<dbReference type="PROSITE" id="PS51462">
    <property type="entry name" value="NUDIX"/>
    <property type="match status" value="1"/>
</dbReference>
<dbReference type="Proteomes" id="UP001651880">
    <property type="component" value="Unassembled WGS sequence"/>
</dbReference>
<comment type="similarity">
    <text evidence="3">Belongs to the Nudix hydrolase family.</text>
</comment>
<dbReference type="InterPro" id="IPR000086">
    <property type="entry name" value="NUDIX_hydrolase_dom"/>
</dbReference>
<dbReference type="SUPFAM" id="SSF55811">
    <property type="entry name" value="Nudix"/>
    <property type="match status" value="1"/>
</dbReference>
<comment type="caution">
    <text evidence="5">The sequence shown here is derived from an EMBL/GenBank/DDBJ whole genome shotgun (WGS) entry which is preliminary data.</text>
</comment>
<keyword evidence="2 3" id="KW-0378">Hydrolase</keyword>
<dbReference type="GO" id="GO:0016787">
    <property type="term" value="F:hydrolase activity"/>
    <property type="evidence" value="ECO:0007669"/>
    <property type="project" value="UniProtKB-KW"/>
</dbReference>
<evidence type="ECO:0000256" key="1">
    <source>
        <dbReference type="ARBA" id="ARBA00001946"/>
    </source>
</evidence>
<evidence type="ECO:0000259" key="4">
    <source>
        <dbReference type="PROSITE" id="PS51462"/>
    </source>
</evidence>
<feature type="domain" description="Nudix hydrolase" evidence="4">
    <location>
        <begin position="39"/>
        <end position="168"/>
    </location>
</feature>
<dbReference type="Pfam" id="PF00293">
    <property type="entry name" value="NUDIX"/>
    <property type="match status" value="1"/>
</dbReference>
<dbReference type="InterPro" id="IPR020476">
    <property type="entry name" value="Nudix_hydrolase"/>
</dbReference>
<dbReference type="PANTHER" id="PTHR11839">
    <property type="entry name" value="UDP/ADP-SUGAR PYROPHOSPHATASE"/>
    <property type="match status" value="1"/>
</dbReference>
<dbReference type="RefSeq" id="WP_255227361.1">
    <property type="nucleotide sequence ID" value="NZ_JAJEKE010000007.1"/>
</dbReference>
<dbReference type="PANTHER" id="PTHR11839:SF18">
    <property type="entry name" value="NUDIX HYDROLASE DOMAIN-CONTAINING PROTEIN"/>
    <property type="match status" value="1"/>
</dbReference>
<protein>
    <submittedName>
        <fullName evidence="5">NUDIX hydrolase</fullName>
    </submittedName>
</protein>
<name>A0ABT1NF31_9FIRM</name>
<evidence type="ECO:0000313" key="6">
    <source>
        <dbReference type="Proteomes" id="UP001651880"/>
    </source>
</evidence>
<dbReference type="PRINTS" id="PR00502">
    <property type="entry name" value="NUDIXFAMILY"/>
</dbReference>
<comment type="cofactor">
    <cofactor evidence="1">
        <name>Mg(2+)</name>
        <dbReference type="ChEBI" id="CHEBI:18420"/>
    </cofactor>
</comment>
<keyword evidence="6" id="KW-1185">Reference proteome</keyword>
<dbReference type="PROSITE" id="PS00893">
    <property type="entry name" value="NUDIX_BOX"/>
    <property type="match status" value="1"/>
</dbReference>
<reference evidence="5 6" key="1">
    <citation type="submission" date="2021-10" db="EMBL/GenBank/DDBJ databases">
        <title>Lutispora strain m25 sp. nov., a thermophilic, non-spore-forming bacterium isolated from a lab-scale methanogenic bioreactor digesting anaerobic sludge.</title>
        <authorList>
            <person name="El Houari A."/>
            <person name="Mcdonald J."/>
        </authorList>
    </citation>
    <scope>NUCLEOTIDE SEQUENCE [LARGE SCALE GENOMIC DNA]</scope>
    <source>
        <strain evidence="6">m25</strain>
    </source>
</reference>